<evidence type="ECO:0000313" key="2">
    <source>
        <dbReference type="EMBL" id="EFM45765.1"/>
    </source>
</evidence>
<sequence length="43" mass="4792">MSLRLCPAAPHEPDSARRRHARTTQFRQVCGVGKGISSKRSIE</sequence>
<dbReference type="HOGENOM" id="CLU_3236139_0_0_11"/>
<comment type="caution">
    <text evidence="2">The sequence shown here is derived from an EMBL/GenBank/DDBJ whole genome shotgun (WGS) entry which is preliminary data.</text>
</comment>
<dbReference type="Proteomes" id="UP000003045">
    <property type="component" value="Unassembled WGS sequence"/>
</dbReference>
<name>E0QRQ7_9ACTO</name>
<feature type="region of interest" description="Disordered" evidence="1">
    <location>
        <begin position="1"/>
        <end position="23"/>
    </location>
</feature>
<evidence type="ECO:0000256" key="1">
    <source>
        <dbReference type="SAM" id="MobiDB-lite"/>
    </source>
</evidence>
<protein>
    <submittedName>
        <fullName evidence="2">Uncharacterized protein</fullName>
    </submittedName>
</protein>
<dbReference type="AlphaFoldDB" id="E0QRQ7"/>
<keyword evidence="3" id="KW-1185">Reference proteome</keyword>
<gene>
    <name evidence="2" type="ORF">HMPREF0580_1572</name>
</gene>
<accession>E0QRQ7</accession>
<organism evidence="2 3">
    <name type="scientific">Mobiluncus mulieris ATCC 35239</name>
    <dbReference type="NCBI Taxonomy" id="871571"/>
    <lineage>
        <taxon>Bacteria</taxon>
        <taxon>Bacillati</taxon>
        <taxon>Actinomycetota</taxon>
        <taxon>Actinomycetes</taxon>
        <taxon>Actinomycetales</taxon>
        <taxon>Actinomycetaceae</taxon>
        <taxon>Mobiluncus</taxon>
    </lineage>
</organism>
<evidence type="ECO:0000313" key="3">
    <source>
        <dbReference type="Proteomes" id="UP000003045"/>
    </source>
</evidence>
<dbReference type="EMBL" id="AEET01000033">
    <property type="protein sequence ID" value="EFM45765.1"/>
    <property type="molecule type" value="Genomic_DNA"/>
</dbReference>
<reference evidence="2" key="1">
    <citation type="submission" date="2010-08" db="EMBL/GenBank/DDBJ databases">
        <authorList>
            <person name="Muzny D."/>
            <person name="Qin X."/>
            <person name="Deng J."/>
            <person name="Jiang H."/>
            <person name="Liu Y."/>
            <person name="Qu J."/>
            <person name="Song X.-Z."/>
            <person name="Zhang L."/>
            <person name="Thornton R."/>
            <person name="Coyle M."/>
            <person name="Francisco L."/>
            <person name="Jackson L."/>
            <person name="Javaid M."/>
            <person name="Korchina V."/>
            <person name="Kovar C."/>
            <person name="Mata R."/>
            <person name="Mathew T."/>
            <person name="Ngo R."/>
            <person name="Nguyen L."/>
            <person name="Nguyen N."/>
            <person name="Okwuonu G."/>
            <person name="Ongeri F."/>
            <person name="Pham C."/>
            <person name="Simmons D."/>
            <person name="Wilczek-Boney K."/>
            <person name="Hale W."/>
            <person name="Jakkamsetti A."/>
            <person name="Pham P."/>
            <person name="Ruth R."/>
            <person name="San Lucas F."/>
            <person name="Warren J."/>
            <person name="Zhang J."/>
            <person name="Zhao Z."/>
            <person name="Zhou C."/>
            <person name="Zhu D."/>
            <person name="Lee S."/>
            <person name="Bess C."/>
            <person name="Blankenburg K."/>
            <person name="Forbes L."/>
            <person name="Fu Q."/>
            <person name="Gubbala S."/>
            <person name="Hirani K."/>
            <person name="Jayaseelan J.C."/>
            <person name="Lara F."/>
            <person name="Munidasa M."/>
            <person name="Palculict T."/>
            <person name="Patil S."/>
            <person name="Pu L.-L."/>
            <person name="Saada N."/>
            <person name="Tang L."/>
            <person name="Weissenberger G."/>
            <person name="Zhu Y."/>
            <person name="Hemphill L."/>
            <person name="Shang Y."/>
            <person name="Youmans B."/>
            <person name="Ayvaz T."/>
            <person name="Ross M."/>
            <person name="Santibanez J."/>
            <person name="Aqrawi P."/>
            <person name="Gross S."/>
            <person name="Joshi V."/>
            <person name="Fowler G."/>
            <person name="Nazareth L."/>
            <person name="Reid J."/>
            <person name="Worley K."/>
            <person name="Petrosino J."/>
            <person name="Highlander S."/>
            <person name="Gibbs R."/>
        </authorList>
    </citation>
    <scope>NUCLEOTIDE SEQUENCE [LARGE SCALE GENOMIC DNA]</scope>
    <source>
        <strain evidence="2">ATCC 35239</strain>
    </source>
</reference>
<proteinExistence type="predicted"/>